<feature type="domain" description="Glycosyl transferase family 1" evidence="4">
    <location>
        <begin position="184"/>
        <end position="342"/>
    </location>
</feature>
<gene>
    <name evidence="5" type="ORF">H1D24_32980</name>
</gene>
<dbReference type="Proteomes" id="UP000545761">
    <property type="component" value="Unassembled WGS sequence"/>
</dbReference>
<dbReference type="Pfam" id="PF00534">
    <property type="entry name" value="Glycos_transf_1"/>
    <property type="match status" value="1"/>
</dbReference>
<dbReference type="GO" id="GO:0016757">
    <property type="term" value="F:glycosyltransferase activity"/>
    <property type="evidence" value="ECO:0007669"/>
    <property type="project" value="InterPro"/>
</dbReference>
<feature type="region of interest" description="Disordered" evidence="3">
    <location>
        <begin position="368"/>
        <end position="404"/>
    </location>
</feature>
<dbReference type="InterPro" id="IPR001296">
    <property type="entry name" value="Glyco_trans_1"/>
</dbReference>
<evidence type="ECO:0000259" key="4">
    <source>
        <dbReference type="Pfam" id="PF00534"/>
    </source>
</evidence>
<accession>A0A7W0DSI0</accession>
<evidence type="ECO:0000313" key="5">
    <source>
        <dbReference type="EMBL" id="MBA2950474.1"/>
    </source>
</evidence>
<evidence type="ECO:0000256" key="1">
    <source>
        <dbReference type="ARBA" id="ARBA00021292"/>
    </source>
</evidence>
<keyword evidence="2 5" id="KW-0808">Transferase</keyword>
<evidence type="ECO:0000256" key="3">
    <source>
        <dbReference type="SAM" id="MobiDB-lite"/>
    </source>
</evidence>
<dbReference type="PANTHER" id="PTHR12526">
    <property type="entry name" value="GLYCOSYLTRANSFERASE"/>
    <property type="match status" value="1"/>
</dbReference>
<name>A0A7W0DSI0_9ACTN</name>
<sequence length="404" mass="44086">MRILVVTVVHHPEDARILHREIAALRDSGHQIVYAAPFTARGVAPRADVEGIDLPRAAGSNRREALRAARTVLSERGPAADVVLLHDPELLLALPGTLRRWRRGGAAPVTVWDVHEDTAAALAMKRWVPRALRPPLRFAVHIAERLAERHLRLLLAEDAYQARFRRTHPVVPNLATAPPGPTEPPGGERVVYLGQLSRARGALDLIQMARLLWPAIRVEVIGAADPDVRDALAAADRDGVLHWHGFLSNDRALPLLSGALAGLSLLHDQPNYRHSRPTKVVEYMACGIPVVTTPTPLAAELVERHSCGLVVPYEDPAAATEAVRRLSTDTGLRLRAAERGRKAALADLNWPDKAARFTTLLETWAKEAAGPALTREAARTRRPSPRRTAGSPPPFPSERPATDA</sequence>
<reference evidence="5 6" key="1">
    <citation type="submission" date="2020-07" db="EMBL/GenBank/DDBJ databases">
        <title>Streptomyces isolated from Indian soil.</title>
        <authorList>
            <person name="Mandal S."/>
            <person name="Maiti P.K."/>
        </authorList>
    </citation>
    <scope>NUCLEOTIDE SEQUENCE [LARGE SCALE GENOMIC DNA]</scope>
    <source>
        <strain evidence="5 6">PSKA28</strain>
    </source>
</reference>
<organism evidence="5 6">
    <name type="scientific">Streptomyces himalayensis subsp. himalayensis</name>
    <dbReference type="NCBI Taxonomy" id="2756131"/>
    <lineage>
        <taxon>Bacteria</taxon>
        <taxon>Bacillati</taxon>
        <taxon>Actinomycetota</taxon>
        <taxon>Actinomycetes</taxon>
        <taxon>Kitasatosporales</taxon>
        <taxon>Streptomycetaceae</taxon>
        <taxon>Streptomyces</taxon>
        <taxon>Streptomyces himalayensis</taxon>
    </lineage>
</organism>
<dbReference type="EMBL" id="JACEHE010000028">
    <property type="protein sequence ID" value="MBA2950474.1"/>
    <property type="molecule type" value="Genomic_DNA"/>
</dbReference>
<dbReference type="SUPFAM" id="SSF53756">
    <property type="entry name" value="UDP-Glycosyltransferase/glycogen phosphorylase"/>
    <property type="match status" value="1"/>
</dbReference>
<evidence type="ECO:0000256" key="2">
    <source>
        <dbReference type="ARBA" id="ARBA00022679"/>
    </source>
</evidence>
<evidence type="ECO:0000313" key="6">
    <source>
        <dbReference type="Proteomes" id="UP000545761"/>
    </source>
</evidence>
<proteinExistence type="predicted"/>
<comment type="caution">
    <text evidence="5">The sequence shown here is derived from an EMBL/GenBank/DDBJ whole genome shotgun (WGS) entry which is preliminary data.</text>
</comment>
<dbReference type="RefSeq" id="WP_181661398.1">
    <property type="nucleotide sequence ID" value="NZ_JACEHE010000028.1"/>
</dbReference>
<protein>
    <recommendedName>
        <fullName evidence="1">D-inositol 3-phosphate glycosyltransferase</fullName>
    </recommendedName>
</protein>
<dbReference type="Gene3D" id="3.40.50.2000">
    <property type="entry name" value="Glycogen Phosphorylase B"/>
    <property type="match status" value="2"/>
</dbReference>
<dbReference type="AlphaFoldDB" id="A0A7W0DSI0"/>